<dbReference type="AlphaFoldDB" id="A0AAD1UEI3"/>
<dbReference type="InterPro" id="IPR032675">
    <property type="entry name" value="LRR_dom_sf"/>
</dbReference>
<dbReference type="EMBL" id="CAMPGE010006265">
    <property type="protein sequence ID" value="CAI2365111.1"/>
    <property type="molecule type" value="Genomic_DNA"/>
</dbReference>
<gene>
    <name evidence="1" type="ORF">ECRASSUSDP1_LOCUS6461</name>
</gene>
<comment type="caution">
    <text evidence="1">The sequence shown here is derived from an EMBL/GenBank/DDBJ whole genome shotgun (WGS) entry which is preliminary data.</text>
</comment>
<sequence>MELKEEIEELTRKPEDACEHNKSIKQNLVSLIQTFSNREVTSLLKDWEVYDEDNLKDKEIKFDQKTCLTLDLENDNHLEFLTKINKRIPDCRSISIASIPGENEVVKTFLRLYFPNKVEHFHFNEDSDLSGCLSFYMTELEALSSKVEERFWICNFEVSQHQMKTLLAKYKRKRWFGFYNCKLALSSVPDFGGTLKGSQLEILDLHCCGISDLGDWENNPAHFKNLIEGLAKEQDFKNNLKHILMWGCGMEKSQVEEILKKYEFGEVQISI</sequence>
<evidence type="ECO:0000313" key="1">
    <source>
        <dbReference type="EMBL" id="CAI2365111.1"/>
    </source>
</evidence>
<organism evidence="1 2">
    <name type="scientific">Euplotes crassus</name>
    <dbReference type="NCBI Taxonomy" id="5936"/>
    <lineage>
        <taxon>Eukaryota</taxon>
        <taxon>Sar</taxon>
        <taxon>Alveolata</taxon>
        <taxon>Ciliophora</taxon>
        <taxon>Intramacronucleata</taxon>
        <taxon>Spirotrichea</taxon>
        <taxon>Hypotrichia</taxon>
        <taxon>Euplotida</taxon>
        <taxon>Euplotidae</taxon>
        <taxon>Moneuplotes</taxon>
    </lineage>
</organism>
<proteinExistence type="predicted"/>
<accession>A0AAD1UEI3</accession>
<keyword evidence="2" id="KW-1185">Reference proteome</keyword>
<protein>
    <submittedName>
        <fullName evidence="1">Uncharacterized protein</fullName>
    </submittedName>
</protein>
<dbReference type="Gene3D" id="3.80.10.10">
    <property type="entry name" value="Ribonuclease Inhibitor"/>
    <property type="match status" value="1"/>
</dbReference>
<name>A0AAD1UEI3_EUPCR</name>
<dbReference type="Proteomes" id="UP001295684">
    <property type="component" value="Unassembled WGS sequence"/>
</dbReference>
<evidence type="ECO:0000313" key="2">
    <source>
        <dbReference type="Proteomes" id="UP001295684"/>
    </source>
</evidence>
<reference evidence="1" key="1">
    <citation type="submission" date="2023-07" db="EMBL/GenBank/DDBJ databases">
        <authorList>
            <consortium name="AG Swart"/>
            <person name="Singh M."/>
            <person name="Singh A."/>
            <person name="Seah K."/>
            <person name="Emmerich C."/>
        </authorList>
    </citation>
    <scope>NUCLEOTIDE SEQUENCE</scope>
    <source>
        <strain evidence="1">DP1</strain>
    </source>
</reference>